<reference evidence="2 3" key="1">
    <citation type="submission" date="2018-11" db="EMBL/GenBank/DDBJ databases">
        <authorList>
            <person name="Mardanov A.V."/>
            <person name="Ravin N.V."/>
            <person name="Dedysh S.N."/>
        </authorList>
    </citation>
    <scope>NUCLEOTIDE SEQUENCE [LARGE SCALE GENOMIC DNA]</scope>
    <source>
        <strain evidence="2 3">AF10</strain>
    </source>
</reference>
<evidence type="ECO:0000313" key="2">
    <source>
        <dbReference type="EMBL" id="RXH57712.1"/>
    </source>
</evidence>
<organism evidence="2 3">
    <name type="scientific">Granulicella sibirica</name>
    <dbReference type="NCBI Taxonomy" id="2479048"/>
    <lineage>
        <taxon>Bacteria</taxon>
        <taxon>Pseudomonadati</taxon>
        <taxon>Acidobacteriota</taxon>
        <taxon>Terriglobia</taxon>
        <taxon>Terriglobales</taxon>
        <taxon>Acidobacteriaceae</taxon>
        <taxon>Granulicella</taxon>
    </lineage>
</organism>
<feature type="region of interest" description="Disordered" evidence="1">
    <location>
        <begin position="71"/>
        <end position="90"/>
    </location>
</feature>
<feature type="region of interest" description="Disordered" evidence="1">
    <location>
        <begin position="1"/>
        <end position="25"/>
    </location>
</feature>
<keyword evidence="3" id="KW-1185">Reference proteome</keyword>
<name>A0A4Q0T453_9BACT</name>
<gene>
    <name evidence="2" type="ORF">GRAN_1022</name>
</gene>
<dbReference type="Proteomes" id="UP000289437">
    <property type="component" value="Unassembled WGS sequence"/>
</dbReference>
<proteinExistence type="predicted"/>
<dbReference type="EMBL" id="RDSM01000001">
    <property type="protein sequence ID" value="RXH57712.1"/>
    <property type="molecule type" value="Genomic_DNA"/>
</dbReference>
<reference evidence="3" key="2">
    <citation type="submission" date="2019-02" db="EMBL/GenBank/DDBJ databases">
        <title>Granulicella sibirica sp. nov., a psychrotolerant acidobacterium isolated from an organic soil layer in forested tundra, West Siberia.</title>
        <authorList>
            <person name="Oshkin I.Y."/>
            <person name="Kulichevskaya I.S."/>
            <person name="Rijpstra W.I.C."/>
            <person name="Sinninghe Damste J.S."/>
            <person name="Rakitin A.L."/>
            <person name="Ravin N.V."/>
            <person name="Dedysh S.N."/>
        </authorList>
    </citation>
    <scope>NUCLEOTIDE SEQUENCE [LARGE SCALE GENOMIC DNA]</scope>
    <source>
        <strain evidence="3">AF10</strain>
    </source>
</reference>
<accession>A0A4Q0T453</accession>
<comment type="caution">
    <text evidence="2">The sequence shown here is derived from an EMBL/GenBank/DDBJ whole genome shotgun (WGS) entry which is preliminary data.</text>
</comment>
<dbReference type="AlphaFoldDB" id="A0A4Q0T453"/>
<protein>
    <submittedName>
        <fullName evidence="2">Uncharacterized protein</fullName>
    </submittedName>
</protein>
<evidence type="ECO:0000256" key="1">
    <source>
        <dbReference type="SAM" id="MobiDB-lite"/>
    </source>
</evidence>
<evidence type="ECO:0000313" key="3">
    <source>
        <dbReference type="Proteomes" id="UP000289437"/>
    </source>
</evidence>
<sequence length="90" mass="9888">MRFRCGRRASGSGLSPRALRPHRKGRGCSHLAVTLMPVLAVVSRACRKQRLSGNAEPIACPQSELNVQTNIGPGSQYRFEASPKVPTRRF</sequence>